<keyword evidence="10" id="KW-0030">Aminoacyl-tRNA synthetase</keyword>
<evidence type="ECO:0000256" key="5">
    <source>
        <dbReference type="ARBA" id="ARBA00022490"/>
    </source>
</evidence>
<evidence type="ECO:0000256" key="6">
    <source>
        <dbReference type="ARBA" id="ARBA00022598"/>
    </source>
</evidence>
<dbReference type="SUPFAM" id="SSF47323">
    <property type="entry name" value="Anticodon-binding domain of a subclass of class I aminoacyl-tRNA synthetases"/>
    <property type="match status" value="1"/>
</dbReference>
<dbReference type="Gene3D" id="1.10.730.10">
    <property type="entry name" value="Isoleucyl-tRNA Synthetase, Domain 1"/>
    <property type="match status" value="1"/>
</dbReference>
<evidence type="ECO:0000256" key="10">
    <source>
        <dbReference type="ARBA" id="ARBA00023146"/>
    </source>
</evidence>
<dbReference type="PANTHER" id="PTHR11956">
    <property type="entry name" value="ARGINYL-TRNA SYNTHETASE"/>
    <property type="match status" value="1"/>
</dbReference>
<dbReference type="SMART" id="SM00836">
    <property type="entry name" value="DALR_1"/>
    <property type="match status" value="1"/>
</dbReference>
<dbReference type="EC" id="6.1.1.19" evidence="4"/>
<dbReference type="GO" id="GO:0006420">
    <property type="term" value="P:arginyl-tRNA aminoacylation"/>
    <property type="evidence" value="ECO:0007669"/>
    <property type="project" value="InterPro"/>
</dbReference>
<dbReference type="InterPro" id="IPR001412">
    <property type="entry name" value="aa-tRNA-synth_I_CS"/>
</dbReference>
<sequence length="469" mass="52167">MNFRLGPLWYGQVLADVETEGATYGAIDEGRGKRVMVEFVSANPTGTMTIGNARGGVLGDAMAAVLERAGYDVWREFYVNDAGNQVEKFTLSVEARYIQLLKGEEAVAFPEDGYHGEDIRELAKAVYAQFGDSLLAEESSARRGKLRAFGLDYNIGKMERDLKRYGITYDRWFRESALHESGYVDETIALLEQSGYTYEKDGALWFKVTELGGEKDEVLRRSTGGYTYFAVDMAYHRDKFEVRGFDKVIDVLGADHHGHALRFKAGISALGIDNSRLDFLIMQLVQLMQDGKEVKVSKRSGRSITLADLLDEISVDAARFFFNSKPTSHLVFDMDLAVRQDSENPVYYVQYAHARICSLVSRLGEEGVSVPPAAQVNPALLDTPEERALIKSISQLPEEIRLAARDYDPSRLCRYLAALAGDFHRFYNACRIKGEAPELVAARLKLADTVRAVVANCLGLLGVSAPQSM</sequence>
<proteinExistence type="inferred from homology"/>
<organism evidence="13">
    <name type="scientific">bioreactor metagenome</name>
    <dbReference type="NCBI Taxonomy" id="1076179"/>
    <lineage>
        <taxon>unclassified sequences</taxon>
        <taxon>metagenomes</taxon>
        <taxon>ecological metagenomes</taxon>
    </lineage>
</organism>
<protein>
    <recommendedName>
        <fullName evidence="4">arginine--tRNA ligase</fullName>
        <ecNumber evidence="4">6.1.1.19</ecNumber>
    </recommendedName>
</protein>
<dbReference type="PROSITE" id="PS00178">
    <property type="entry name" value="AA_TRNA_LIGASE_I"/>
    <property type="match status" value="1"/>
</dbReference>
<keyword evidence="5" id="KW-0963">Cytoplasm</keyword>
<dbReference type="EMBL" id="VSSQ01010153">
    <property type="protein sequence ID" value="MPM43568.1"/>
    <property type="molecule type" value="Genomic_DNA"/>
</dbReference>
<dbReference type="AlphaFoldDB" id="A0A644ZT48"/>
<dbReference type="Pfam" id="PF00750">
    <property type="entry name" value="tRNA-synt_1d"/>
    <property type="match status" value="1"/>
</dbReference>
<dbReference type="InterPro" id="IPR008909">
    <property type="entry name" value="DALR_anticod-bd"/>
</dbReference>
<dbReference type="Pfam" id="PF05746">
    <property type="entry name" value="DALR_1"/>
    <property type="match status" value="1"/>
</dbReference>
<comment type="subunit">
    <text evidence="3">Monomer.</text>
</comment>
<comment type="caution">
    <text evidence="13">The sequence shown here is derived from an EMBL/GenBank/DDBJ whole genome shotgun (WGS) entry which is preliminary data.</text>
</comment>
<evidence type="ECO:0000313" key="13">
    <source>
        <dbReference type="EMBL" id="MPM43568.1"/>
    </source>
</evidence>
<reference evidence="13" key="1">
    <citation type="submission" date="2019-08" db="EMBL/GenBank/DDBJ databases">
        <authorList>
            <person name="Kucharzyk K."/>
            <person name="Murdoch R.W."/>
            <person name="Higgins S."/>
            <person name="Loffler F."/>
        </authorList>
    </citation>
    <scope>NUCLEOTIDE SEQUENCE</scope>
</reference>
<dbReference type="Gene3D" id="3.40.50.620">
    <property type="entry name" value="HUPs"/>
    <property type="match status" value="1"/>
</dbReference>
<comment type="similarity">
    <text evidence="2">Belongs to the class-I aminoacyl-tRNA synthetase family.</text>
</comment>
<dbReference type="GO" id="GO:0005524">
    <property type="term" value="F:ATP binding"/>
    <property type="evidence" value="ECO:0007669"/>
    <property type="project" value="UniProtKB-KW"/>
</dbReference>
<keyword evidence="8" id="KW-0067">ATP-binding</keyword>
<dbReference type="NCBIfam" id="TIGR00456">
    <property type="entry name" value="argS"/>
    <property type="match status" value="1"/>
</dbReference>
<evidence type="ECO:0000256" key="8">
    <source>
        <dbReference type="ARBA" id="ARBA00022840"/>
    </source>
</evidence>
<dbReference type="PANTHER" id="PTHR11956:SF5">
    <property type="entry name" value="ARGININE--TRNA LIGASE, CYTOPLASMIC"/>
    <property type="match status" value="1"/>
</dbReference>
<accession>A0A644ZT48</accession>
<name>A0A644ZT48_9ZZZZ</name>
<keyword evidence="7" id="KW-0547">Nucleotide-binding</keyword>
<dbReference type="PRINTS" id="PR01038">
    <property type="entry name" value="TRNASYNTHARG"/>
</dbReference>
<evidence type="ECO:0000256" key="3">
    <source>
        <dbReference type="ARBA" id="ARBA00011245"/>
    </source>
</evidence>
<keyword evidence="9" id="KW-0648">Protein biosynthesis</keyword>
<keyword evidence="6 13" id="KW-0436">Ligase</keyword>
<gene>
    <name evidence="13" type="primary">argS_32</name>
    <name evidence="13" type="ORF">SDC9_90245</name>
</gene>
<dbReference type="InterPro" id="IPR014729">
    <property type="entry name" value="Rossmann-like_a/b/a_fold"/>
</dbReference>
<dbReference type="CDD" id="cd00671">
    <property type="entry name" value="ArgRS_core"/>
    <property type="match status" value="1"/>
</dbReference>
<dbReference type="InterPro" id="IPR001278">
    <property type="entry name" value="Arg-tRNA-ligase"/>
</dbReference>
<comment type="catalytic activity">
    <reaction evidence="11">
        <text>tRNA(Arg) + L-arginine + ATP = L-arginyl-tRNA(Arg) + AMP + diphosphate</text>
        <dbReference type="Rhea" id="RHEA:20301"/>
        <dbReference type="Rhea" id="RHEA-COMP:9658"/>
        <dbReference type="Rhea" id="RHEA-COMP:9673"/>
        <dbReference type="ChEBI" id="CHEBI:30616"/>
        <dbReference type="ChEBI" id="CHEBI:32682"/>
        <dbReference type="ChEBI" id="CHEBI:33019"/>
        <dbReference type="ChEBI" id="CHEBI:78442"/>
        <dbReference type="ChEBI" id="CHEBI:78513"/>
        <dbReference type="ChEBI" id="CHEBI:456215"/>
        <dbReference type="EC" id="6.1.1.19"/>
    </reaction>
</comment>
<evidence type="ECO:0000256" key="4">
    <source>
        <dbReference type="ARBA" id="ARBA00012837"/>
    </source>
</evidence>
<comment type="subcellular location">
    <subcellularLocation>
        <location evidence="1">Cytoplasm</location>
    </subcellularLocation>
</comment>
<evidence type="ECO:0000256" key="2">
    <source>
        <dbReference type="ARBA" id="ARBA00005594"/>
    </source>
</evidence>
<dbReference type="GO" id="GO:0005737">
    <property type="term" value="C:cytoplasm"/>
    <property type="evidence" value="ECO:0007669"/>
    <property type="project" value="UniProtKB-SubCell"/>
</dbReference>
<dbReference type="InterPro" id="IPR009080">
    <property type="entry name" value="tRNAsynth_Ia_anticodon-bd"/>
</dbReference>
<evidence type="ECO:0000256" key="1">
    <source>
        <dbReference type="ARBA" id="ARBA00004496"/>
    </source>
</evidence>
<evidence type="ECO:0000256" key="9">
    <source>
        <dbReference type="ARBA" id="ARBA00022917"/>
    </source>
</evidence>
<dbReference type="InterPro" id="IPR035684">
    <property type="entry name" value="ArgRS_core"/>
</dbReference>
<evidence type="ECO:0000259" key="12">
    <source>
        <dbReference type="SMART" id="SM00836"/>
    </source>
</evidence>
<dbReference type="FunFam" id="1.10.730.10:FF:000008">
    <property type="entry name" value="Arginine--tRNA ligase"/>
    <property type="match status" value="1"/>
</dbReference>
<feature type="domain" description="DALR anticodon binding" evidence="12">
    <location>
        <begin position="349"/>
        <end position="469"/>
    </location>
</feature>
<dbReference type="FunFam" id="3.40.50.620:FF:000062">
    <property type="entry name" value="Arginine--tRNA ligase"/>
    <property type="match status" value="1"/>
</dbReference>
<dbReference type="SUPFAM" id="SSF52374">
    <property type="entry name" value="Nucleotidylyl transferase"/>
    <property type="match status" value="1"/>
</dbReference>
<dbReference type="GO" id="GO:0004814">
    <property type="term" value="F:arginine-tRNA ligase activity"/>
    <property type="evidence" value="ECO:0007669"/>
    <property type="project" value="UniProtKB-EC"/>
</dbReference>
<evidence type="ECO:0000256" key="11">
    <source>
        <dbReference type="ARBA" id="ARBA00049339"/>
    </source>
</evidence>
<evidence type="ECO:0000256" key="7">
    <source>
        <dbReference type="ARBA" id="ARBA00022741"/>
    </source>
</evidence>